<dbReference type="GO" id="GO:0005829">
    <property type="term" value="C:cytosol"/>
    <property type="evidence" value="ECO:0007669"/>
    <property type="project" value="TreeGrafter"/>
</dbReference>
<evidence type="ECO:0000256" key="2">
    <source>
        <dbReference type="ARBA" id="ARBA00022679"/>
    </source>
</evidence>
<keyword evidence="1" id="KW-0328">Glycosyltransferase</keyword>
<evidence type="ECO:0008006" key="5">
    <source>
        <dbReference type="Google" id="ProtNLM"/>
    </source>
</evidence>
<protein>
    <recommendedName>
        <fullName evidence="5">Heptosyltransferase</fullName>
    </recommendedName>
</protein>
<dbReference type="GO" id="GO:0008713">
    <property type="term" value="F:ADP-heptose-lipopolysaccharide heptosyltransferase activity"/>
    <property type="evidence" value="ECO:0007669"/>
    <property type="project" value="TreeGrafter"/>
</dbReference>
<sequence length="388" mass="43374">MSKLKSQLYIYSLGFVNYALKSIFKKSSSGFERKKILVCHDFLLGDLIMVLDLVKSILKVNEDKDVYVCCKPAYASLLRLLIPEIIPVPVIFRSVESVRVLCSLGPFDEAFIPGNNKFSWVASAARSEKIIALDGWRRAIDNLPVTHLVGNESDNIRSLAEIFSSLLVLDSHSVSNISCSNIEISGEHATSALNNAGLRLQSKYAVLHVGASNRVRFWPKEYWRELAFWIRDKGIEPVLTFGPGEDELISSINFDNEFTAMKSAVSLVDMAIIVYHSSFVCCLDSGVAHLSKFFGKTTFCLFGPGSDIAFGGGARNFHSVVCSEPIWCKNQNTLFGRSYPWLKRCGRNYDSCLQKDGGYSYCMKKLTVDLVQEKIMSVIESDINEFKS</sequence>
<keyword evidence="2" id="KW-0808">Transferase</keyword>
<evidence type="ECO:0000313" key="3">
    <source>
        <dbReference type="EMBL" id="MBO1108499.1"/>
    </source>
</evidence>
<dbReference type="Gene3D" id="3.40.50.2000">
    <property type="entry name" value="Glycogen Phosphorylase B"/>
    <property type="match status" value="1"/>
</dbReference>
<reference evidence="3" key="1">
    <citation type="submission" date="2021-03" db="EMBL/GenBank/DDBJ databases">
        <title>Plesiomonas shigelloides zfcc0051, isolated from zebrafish feces.</title>
        <authorList>
            <person name="Vanderhoek Z."/>
            <person name="Gaulke C."/>
        </authorList>
    </citation>
    <scope>NUCLEOTIDE SEQUENCE</scope>
    <source>
        <strain evidence="3">Zfcc0051</strain>
    </source>
</reference>
<dbReference type="InterPro" id="IPR051199">
    <property type="entry name" value="LPS_LOS_Heptosyltrfase"/>
</dbReference>
<dbReference type="GO" id="GO:0009244">
    <property type="term" value="P:lipopolysaccharide core region biosynthetic process"/>
    <property type="evidence" value="ECO:0007669"/>
    <property type="project" value="TreeGrafter"/>
</dbReference>
<comment type="caution">
    <text evidence="3">The sequence shown here is derived from an EMBL/GenBank/DDBJ whole genome shotgun (WGS) entry which is preliminary data.</text>
</comment>
<dbReference type="Proteomes" id="UP000664658">
    <property type="component" value="Unassembled WGS sequence"/>
</dbReference>
<proteinExistence type="predicted"/>
<dbReference type="SUPFAM" id="SSF53756">
    <property type="entry name" value="UDP-Glycosyltransferase/glycogen phosphorylase"/>
    <property type="match status" value="1"/>
</dbReference>
<name>A0A8I1WA13_PLESH</name>
<accession>A0A8I1WA13</accession>
<dbReference type="EMBL" id="JAFNAA010000009">
    <property type="protein sequence ID" value="MBO1108499.1"/>
    <property type="molecule type" value="Genomic_DNA"/>
</dbReference>
<dbReference type="AlphaFoldDB" id="A0A8I1WA13"/>
<dbReference type="PANTHER" id="PTHR30160:SF7">
    <property type="entry name" value="ADP-HEPTOSE--LPS HEPTOSYLTRANSFERASE 2"/>
    <property type="match status" value="1"/>
</dbReference>
<dbReference type="PANTHER" id="PTHR30160">
    <property type="entry name" value="TETRAACYLDISACCHARIDE 4'-KINASE-RELATED"/>
    <property type="match status" value="1"/>
</dbReference>
<evidence type="ECO:0000313" key="4">
    <source>
        <dbReference type="Proteomes" id="UP000664658"/>
    </source>
</evidence>
<dbReference type="RefSeq" id="WP_207542112.1">
    <property type="nucleotide sequence ID" value="NZ_JAFNAA010000009.1"/>
</dbReference>
<dbReference type="InterPro" id="IPR002201">
    <property type="entry name" value="Glyco_trans_9"/>
</dbReference>
<organism evidence="3 4">
    <name type="scientific">Plesiomonas shigelloides</name>
    <name type="common">Aeromonas shigelloides</name>
    <dbReference type="NCBI Taxonomy" id="703"/>
    <lineage>
        <taxon>Bacteria</taxon>
        <taxon>Pseudomonadati</taxon>
        <taxon>Pseudomonadota</taxon>
        <taxon>Gammaproteobacteria</taxon>
        <taxon>Enterobacterales</taxon>
        <taxon>Enterobacteriaceae</taxon>
        <taxon>Plesiomonas</taxon>
    </lineage>
</organism>
<dbReference type="Pfam" id="PF01075">
    <property type="entry name" value="Glyco_transf_9"/>
    <property type="match status" value="1"/>
</dbReference>
<evidence type="ECO:0000256" key="1">
    <source>
        <dbReference type="ARBA" id="ARBA00022676"/>
    </source>
</evidence>
<gene>
    <name evidence="3" type="ORF">J2R62_09720</name>
</gene>